<keyword evidence="4" id="KW-1185">Reference proteome</keyword>
<dbReference type="PANTHER" id="PTHR33273">
    <property type="entry name" value="DOMAIN-CONTAINING PROTEIN, PUTATIVE-RELATED"/>
    <property type="match status" value="1"/>
</dbReference>
<feature type="compositionally biased region" description="Polar residues" evidence="1">
    <location>
        <begin position="354"/>
        <end position="371"/>
    </location>
</feature>
<feature type="compositionally biased region" description="Polar residues" evidence="1">
    <location>
        <begin position="9"/>
        <end position="24"/>
    </location>
</feature>
<protein>
    <recommendedName>
        <fullName evidence="2">Pre-C2HC domain-containing protein</fullName>
    </recommendedName>
</protein>
<dbReference type="EMBL" id="OU899034">
    <property type="protein sequence ID" value="CAH1713630.1"/>
    <property type="molecule type" value="Genomic_DNA"/>
</dbReference>
<dbReference type="PANTHER" id="PTHR33273:SF2">
    <property type="entry name" value="ENDONUCLEASE_EXONUCLEASE_PHOSPHATASE DOMAIN-CONTAINING PROTEIN"/>
    <property type="match status" value="1"/>
</dbReference>
<evidence type="ECO:0000313" key="3">
    <source>
        <dbReference type="EMBL" id="CAH1713630.1"/>
    </source>
</evidence>
<gene>
    <name evidence="3" type="ORF">APHIGO_LOCUS2472</name>
</gene>
<evidence type="ECO:0000256" key="1">
    <source>
        <dbReference type="SAM" id="MobiDB-lite"/>
    </source>
</evidence>
<feature type="region of interest" description="Disordered" evidence="1">
    <location>
        <begin position="318"/>
        <end position="340"/>
    </location>
</feature>
<evidence type="ECO:0000259" key="2">
    <source>
        <dbReference type="SMART" id="SM00596"/>
    </source>
</evidence>
<proteinExistence type="predicted"/>
<evidence type="ECO:0000313" key="4">
    <source>
        <dbReference type="Proteomes" id="UP001154329"/>
    </source>
</evidence>
<feature type="compositionally biased region" description="Low complexity" evidence="1">
    <location>
        <begin position="47"/>
        <end position="56"/>
    </location>
</feature>
<reference evidence="3" key="1">
    <citation type="submission" date="2022-02" db="EMBL/GenBank/DDBJ databases">
        <authorList>
            <person name="King R."/>
        </authorList>
    </citation>
    <scope>NUCLEOTIDE SEQUENCE</scope>
</reference>
<feature type="compositionally biased region" description="Polar residues" evidence="1">
    <location>
        <begin position="58"/>
        <end position="68"/>
    </location>
</feature>
<accession>A0A9P0IV92</accession>
<organism evidence="3 4">
    <name type="scientific">Aphis gossypii</name>
    <name type="common">Cotton aphid</name>
    <dbReference type="NCBI Taxonomy" id="80765"/>
    <lineage>
        <taxon>Eukaryota</taxon>
        <taxon>Metazoa</taxon>
        <taxon>Ecdysozoa</taxon>
        <taxon>Arthropoda</taxon>
        <taxon>Hexapoda</taxon>
        <taxon>Insecta</taxon>
        <taxon>Pterygota</taxon>
        <taxon>Neoptera</taxon>
        <taxon>Paraneoptera</taxon>
        <taxon>Hemiptera</taxon>
        <taxon>Sternorrhyncha</taxon>
        <taxon>Aphidomorpha</taxon>
        <taxon>Aphidoidea</taxon>
        <taxon>Aphididae</taxon>
        <taxon>Aphidini</taxon>
        <taxon>Aphis</taxon>
        <taxon>Aphis</taxon>
    </lineage>
</organism>
<feature type="region of interest" description="Disordered" evidence="1">
    <location>
        <begin position="354"/>
        <end position="390"/>
    </location>
</feature>
<dbReference type="AlphaFoldDB" id="A0A9P0IV92"/>
<dbReference type="Proteomes" id="UP001154329">
    <property type="component" value="Chromosome 1"/>
</dbReference>
<feature type="compositionally biased region" description="Polar residues" evidence="1">
    <location>
        <begin position="33"/>
        <end position="46"/>
    </location>
</feature>
<reference evidence="3" key="2">
    <citation type="submission" date="2022-10" db="EMBL/GenBank/DDBJ databases">
        <authorList>
            <consortium name="ENA_rothamsted_submissions"/>
            <consortium name="culmorum"/>
            <person name="King R."/>
        </authorList>
    </citation>
    <scope>NUCLEOTIDE SEQUENCE</scope>
</reference>
<name>A0A9P0IV92_APHGO</name>
<dbReference type="SMART" id="SM00596">
    <property type="entry name" value="PRE_C2HC"/>
    <property type="match status" value="1"/>
</dbReference>
<feature type="domain" description="Pre-C2HC" evidence="2">
    <location>
        <begin position="184"/>
        <end position="252"/>
    </location>
</feature>
<dbReference type="Pfam" id="PF07530">
    <property type="entry name" value="PRE_C2HC"/>
    <property type="match status" value="1"/>
</dbReference>
<feature type="region of interest" description="Disordered" evidence="1">
    <location>
        <begin position="1"/>
        <end position="68"/>
    </location>
</feature>
<dbReference type="InterPro" id="IPR006579">
    <property type="entry name" value="Pre_C2HC_dom"/>
</dbReference>
<sequence>MSPPVKPSLSHSHNINIKNNTNSPIHPIKIVKSNDNSNNWQTVPQRSPTSPTSPSPKIQKTNSFSSKNRFSVLTDNEKSYENSNEVKMQSQEISNVQPKIPPIYIKDNIDFFDFCKKIKPFTDPEGFNTKSSSSGLKLMTYSIKAYRQIIKFLENQNMNFHTFQTHEEKAFRVVIRHLHHTTPTAYIKEELHSLGFTTRLITNCLQYKTKNPLPLFFVDLEPSPLNQNIYKVDSICHTKIKIEAPHPKKNPVQCLRCQDYGHTRTYCHHTPRFVKCGDTHLSTDCQKDSNTPATCALCYGDHPASYKGCPKFKLLQKGRSSNKTNRPTETQDTSTTSIKTNTFQDNNFPPLCQPQWSTSQSTSKPNLPNTHSHPKKKQNPTEPCDNPNTDSVSSQLTNFLVQFQSLISPLIALLTKLIETLLVK</sequence>